<protein>
    <submittedName>
        <fullName evidence="1">Uncharacterized protein</fullName>
    </submittedName>
</protein>
<dbReference type="EMBL" id="CM039432">
    <property type="protein sequence ID" value="KAI4332400.1"/>
    <property type="molecule type" value="Genomic_DNA"/>
</dbReference>
<reference evidence="1 2" key="1">
    <citation type="journal article" date="2022" name="DNA Res.">
        <title>Chromosomal-level genome assembly of the orchid tree Bauhinia variegata (Leguminosae; Cercidoideae) supports the allotetraploid origin hypothesis of Bauhinia.</title>
        <authorList>
            <person name="Zhong Y."/>
            <person name="Chen Y."/>
            <person name="Zheng D."/>
            <person name="Pang J."/>
            <person name="Liu Y."/>
            <person name="Luo S."/>
            <person name="Meng S."/>
            <person name="Qian L."/>
            <person name="Wei D."/>
            <person name="Dai S."/>
            <person name="Zhou R."/>
        </authorList>
    </citation>
    <scope>NUCLEOTIDE SEQUENCE [LARGE SCALE GENOMIC DNA]</scope>
    <source>
        <strain evidence="1">BV-YZ2020</strain>
    </source>
</reference>
<gene>
    <name evidence="1" type="ORF">L6164_017310</name>
</gene>
<name>A0ACB9N8A0_BAUVA</name>
<accession>A0ACB9N8A0</accession>
<organism evidence="1 2">
    <name type="scientific">Bauhinia variegata</name>
    <name type="common">Purple orchid tree</name>
    <name type="synonym">Phanera variegata</name>
    <dbReference type="NCBI Taxonomy" id="167791"/>
    <lineage>
        <taxon>Eukaryota</taxon>
        <taxon>Viridiplantae</taxon>
        <taxon>Streptophyta</taxon>
        <taxon>Embryophyta</taxon>
        <taxon>Tracheophyta</taxon>
        <taxon>Spermatophyta</taxon>
        <taxon>Magnoliopsida</taxon>
        <taxon>eudicotyledons</taxon>
        <taxon>Gunneridae</taxon>
        <taxon>Pentapetalae</taxon>
        <taxon>rosids</taxon>
        <taxon>fabids</taxon>
        <taxon>Fabales</taxon>
        <taxon>Fabaceae</taxon>
        <taxon>Cercidoideae</taxon>
        <taxon>Cercideae</taxon>
        <taxon>Bauhiniinae</taxon>
        <taxon>Bauhinia</taxon>
    </lineage>
</organism>
<comment type="caution">
    <text evidence="1">The sequence shown here is derived from an EMBL/GenBank/DDBJ whole genome shotgun (WGS) entry which is preliminary data.</text>
</comment>
<evidence type="ECO:0000313" key="2">
    <source>
        <dbReference type="Proteomes" id="UP000828941"/>
    </source>
</evidence>
<keyword evidence="2" id="KW-1185">Reference proteome</keyword>
<sequence length="154" mass="16905">MENRKGDKRIYIISGFFLVCTVCGGIFLCLYLILPDEQVQSWYPIAGMALVSIPWIFWLLLYLYQCFKPTKKVQNELDHQNQGKFAGTPKSAVTSGGATAVSDVESPLKSPVGGDGARRVHFGPVVVMGNVSDGGDDEQRSPEAATDHHREDSD</sequence>
<evidence type="ECO:0000313" key="1">
    <source>
        <dbReference type="EMBL" id="KAI4332400.1"/>
    </source>
</evidence>
<dbReference type="Proteomes" id="UP000828941">
    <property type="component" value="Chromosome 7"/>
</dbReference>
<proteinExistence type="predicted"/>